<keyword evidence="3" id="KW-0012">Acyltransferase</keyword>
<keyword evidence="6" id="KW-1185">Reference proteome</keyword>
<feature type="domain" description="N-acetyltransferase" evidence="4">
    <location>
        <begin position="8"/>
        <end position="174"/>
    </location>
</feature>
<evidence type="ECO:0000256" key="3">
    <source>
        <dbReference type="ARBA" id="ARBA00023315"/>
    </source>
</evidence>
<evidence type="ECO:0000259" key="4">
    <source>
        <dbReference type="PROSITE" id="PS51186"/>
    </source>
</evidence>
<sequence>MDFSTGNWRVREAVAEDVPDILQMIKDLAVYEKEPASVVKVTEEELLRDGFGESPLFNCLIAEVIQTPEEDHCLPKKRAIGFALYFNYYSTWEGRTLFLEDLFVDPTSRGKGIGKALLKRVSAIAVERKCTRLDWHVLYWNKLALDFYDRIGAVCMDEWRLYRLSGKRLLQFADKKLE</sequence>
<dbReference type="PANTHER" id="PTHR10545:SF29">
    <property type="entry name" value="GH14572P-RELATED"/>
    <property type="match status" value="1"/>
</dbReference>
<dbReference type="InterPro" id="IPR051016">
    <property type="entry name" value="Diverse_Substrate_AcTransf"/>
</dbReference>
<gene>
    <name evidence="5" type="ORF">PEVE_00031357</name>
</gene>
<evidence type="ECO:0000256" key="1">
    <source>
        <dbReference type="ARBA" id="ARBA00008694"/>
    </source>
</evidence>
<keyword evidence="2" id="KW-0808">Transferase</keyword>
<dbReference type="CDD" id="cd04301">
    <property type="entry name" value="NAT_SF"/>
    <property type="match status" value="1"/>
</dbReference>
<dbReference type="PROSITE" id="PS51186">
    <property type="entry name" value="GNAT"/>
    <property type="match status" value="1"/>
</dbReference>
<dbReference type="Proteomes" id="UP001159427">
    <property type="component" value="Unassembled WGS sequence"/>
</dbReference>
<dbReference type="PANTHER" id="PTHR10545">
    <property type="entry name" value="DIAMINE N-ACETYLTRANSFERASE"/>
    <property type="match status" value="1"/>
</dbReference>
<dbReference type="InterPro" id="IPR016181">
    <property type="entry name" value="Acyl_CoA_acyltransferase"/>
</dbReference>
<dbReference type="Gene3D" id="3.40.630.30">
    <property type="match status" value="1"/>
</dbReference>
<proteinExistence type="inferred from homology"/>
<evidence type="ECO:0000313" key="6">
    <source>
        <dbReference type="Proteomes" id="UP001159427"/>
    </source>
</evidence>
<organism evidence="5 6">
    <name type="scientific">Porites evermanni</name>
    <dbReference type="NCBI Taxonomy" id="104178"/>
    <lineage>
        <taxon>Eukaryota</taxon>
        <taxon>Metazoa</taxon>
        <taxon>Cnidaria</taxon>
        <taxon>Anthozoa</taxon>
        <taxon>Hexacorallia</taxon>
        <taxon>Scleractinia</taxon>
        <taxon>Fungiina</taxon>
        <taxon>Poritidae</taxon>
        <taxon>Porites</taxon>
    </lineage>
</organism>
<dbReference type="InterPro" id="IPR000182">
    <property type="entry name" value="GNAT_dom"/>
</dbReference>
<dbReference type="EMBL" id="CALNXI010000448">
    <property type="protein sequence ID" value="CAH3027360.1"/>
    <property type="molecule type" value="Genomic_DNA"/>
</dbReference>
<comment type="caution">
    <text evidence="5">The sequence shown here is derived from an EMBL/GenBank/DDBJ whole genome shotgun (WGS) entry which is preliminary data.</text>
</comment>
<dbReference type="Pfam" id="PF00583">
    <property type="entry name" value="Acetyltransf_1"/>
    <property type="match status" value="1"/>
</dbReference>
<name>A0ABN8MFA1_9CNID</name>
<dbReference type="SUPFAM" id="SSF55729">
    <property type="entry name" value="Acyl-CoA N-acyltransferases (Nat)"/>
    <property type="match status" value="1"/>
</dbReference>
<comment type="similarity">
    <text evidence="1">Belongs to the acetyltransferase family.</text>
</comment>
<protein>
    <recommendedName>
        <fullName evidence="4">N-acetyltransferase domain-containing protein</fullName>
    </recommendedName>
</protein>
<evidence type="ECO:0000313" key="5">
    <source>
        <dbReference type="EMBL" id="CAH3027360.1"/>
    </source>
</evidence>
<reference evidence="5 6" key="1">
    <citation type="submission" date="2022-05" db="EMBL/GenBank/DDBJ databases">
        <authorList>
            <consortium name="Genoscope - CEA"/>
            <person name="William W."/>
        </authorList>
    </citation>
    <scope>NUCLEOTIDE SEQUENCE [LARGE SCALE GENOMIC DNA]</scope>
</reference>
<evidence type="ECO:0000256" key="2">
    <source>
        <dbReference type="ARBA" id="ARBA00022679"/>
    </source>
</evidence>
<accession>A0ABN8MFA1</accession>